<gene>
    <name evidence="2" type="ORF">SAMN05216217_10551</name>
</gene>
<sequence length="283" mass="32843">MARRRTPGLEWLDENDRSQRIWAAHHLMAKGIRTNRTRPEENTHQDMLEIGYEFEREIQARTDKGARYKLILRDMRDAWRQRRYHNRTDGQQICKFKIRTTTKERLAELAQKKGISEGDFLDEIIERSYTAMQRRTSKDTDAAQLKPDIEKRPALFEIYNFFNPEDPATSISDLKIKTGKIPAINHYRRVDSQTTLLLKTENTKNFYNDNSETTAQEESGSLELPNDSPTTDDHNDRGGQRNEQEDSSDQTSAESGAVVKIGISDTIMGYMSTQTRVKPNNRK</sequence>
<evidence type="ECO:0000313" key="2">
    <source>
        <dbReference type="EMBL" id="SFM43730.1"/>
    </source>
</evidence>
<dbReference type="STRING" id="1720063.SAMN05216217_10551"/>
<dbReference type="OrthoDB" id="6903081at2"/>
<proteinExistence type="predicted"/>
<dbReference type="EMBL" id="FOUI01000005">
    <property type="protein sequence ID" value="SFM43730.1"/>
    <property type="molecule type" value="Genomic_DNA"/>
</dbReference>
<feature type="compositionally biased region" description="Polar residues" evidence="1">
    <location>
        <begin position="206"/>
        <end position="219"/>
    </location>
</feature>
<evidence type="ECO:0000313" key="3">
    <source>
        <dbReference type="Proteomes" id="UP000243629"/>
    </source>
</evidence>
<evidence type="ECO:0000256" key="1">
    <source>
        <dbReference type="SAM" id="MobiDB-lite"/>
    </source>
</evidence>
<organism evidence="2 3">
    <name type="scientific">Halopseudomonas yangmingensis</name>
    <dbReference type="NCBI Taxonomy" id="1720063"/>
    <lineage>
        <taxon>Bacteria</taxon>
        <taxon>Pseudomonadati</taxon>
        <taxon>Pseudomonadota</taxon>
        <taxon>Gammaproteobacteria</taxon>
        <taxon>Pseudomonadales</taxon>
        <taxon>Pseudomonadaceae</taxon>
        <taxon>Halopseudomonas</taxon>
    </lineage>
</organism>
<accession>A0A1I4QVJ7</accession>
<reference evidence="3" key="1">
    <citation type="submission" date="2016-10" db="EMBL/GenBank/DDBJ databases">
        <authorList>
            <person name="Varghese N."/>
            <person name="Submissions S."/>
        </authorList>
    </citation>
    <scope>NUCLEOTIDE SEQUENCE [LARGE SCALE GENOMIC DNA]</scope>
    <source>
        <strain evidence="3">DSM 24213</strain>
    </source>
</reference>
<name>A0A1I4QVJ7_9GAMM</name>
<protein>
    <submittedName>
        <fullName evidence="2">Uncharacterized protein</fullName>
    </submittedName>
</protein>
<dbReference type="Proteomes" id="UP000243629">
    <property type="component" value="Unassembled WGS sequence"/>
</dbReference>
<keyword evidence="3" id="KW-1185">Reference proteome</keyword>
<dbReference type="AlphaFoldDB" id="A0A1I4QVJ7"/>
<dbReference type="RefSeq" id="WP_093474430.1">
    <property type="nucleotide sequence ID" value="NZ_FOUI01000005.1"/>
</dbReference>
<feature type="compositionally biased region" description="Basic and acidic residues" evidence="1">
    <location>
        <begin position="231"/>
        <end position="244"/>
    </location>
</feature>
<feature type="region of interest" description="Disordered" evidence="1">
    <location>
        <begin position="206"/>
        <end position="261"/>
    </location>
</feature>